<dbReference type="SUPFAM" id="SSF52540">
    <property type="entry name" value="P-loop containing nucleoside triphosphate hydrolases"/>
    <property type="match status" value="1"/>
</dbReference>
<dbReference type="EMBL" id="ML994616">
    <property type="protein sequence ID" value="KAF2191620.1"/>
    <property type="molecule type" value="Genomic_DNA"/>
</dbReference>
<dbReference type="SUPFAM" id="SSF48452">
    <property type="entry name" value="TPR-like"/>
    <property type="match status" value="1"/>
</dbReference>
<evidence type="ECO:0000313" key="2">
    <source>
        <dbReference type="EMBL" id="KAF2191620.1"/>
    </source>
</evidence>
<dbReference type="Gene3D" id="3.40.50.300">
    <property type="entry name" value="P-loop containing nucleotide triphosphate hydrolases"/>
    <property type="match status" value="1"/>
</dbReference>
<sequence length="686" mass="77158">MIRLQKEIRESSKDGLPTLPPTLSSNYEDSPPSPSSNVPFRRDPDFVNRGFLLDQIREKCSLPASRIALVGLGGVGKSQLAIEHCYRTTDQSPETWVFWVHASSSARLKQSYQEIAEQVKLHGRKDPQADVFKLVHGWLRNERNGKWLLVLDNADDATALFAPMTDSQKAQASSDSKPAYPLSTDLPRSKNGSILVTTRTRSVASQLAEESDIILIEPMNSKGAEALLKKKLGEQVDKDYTAELVAALEYMPLAIIQAAAYIKERAPRCSVRQYLEMFHKSDKKKTSLLDYNGGHLRRDWEAKNSIIITWQISFDYILQTRRSAADLLSLMSFFDRQGIPEALIRDQSATRNNNGRLEANSEGGEESGDEDDVSEDSALEASADDGFEDDILTLRNYSFISLTTDAGIFEMHALVQLATRKWLECQGQSEGWNKKYIRILCREFPTGKYENWTKCRVLFPHARSALVQKPEGAESLKKWALLLYNAAWYAWQQGSAVDAEKMSIRSMKVREKLLGREQGDTLSSIAMVGLATKLKGRWKEAEELEVQHGQPGVDVQESRAVERGRRAICASDGDDVRVLGSEHPSTLTSMANLASTYRNQGRWKEAEELEVQVMETRKRVLGAEHPSTLTSMNNLAFTLKGQGQNDKAISLMEKCFQFQEQVLGSQHPYTTSSLKVLNEWQLEIRV</sequence>
<dbReference type="Gene3D" id="1.25.40.10">
    <property type="entry name" value="Tetratricopeptide repeat domain"/>
    <property type="match status" value="1"/>
</dbReference>
<dbReference type="InterPro" id="IPR053137">
    <property type="entry name" value="NLR-like"/>
</dbReference>
<feature type="compositionally biased region" description="Basic and acidic residues" evidence="1">
    <location>
        <begin position="1"/>
        <end position="13"/>
    </location>
</feature>
<dbReference type="AlphaFoldDB" id="A0A6A6ENG6"/>
<keyword evidence="3" id="KW-1185">Reference proteome</keyword>
<evidence type="ECO:0000313" key="3">
    <source>
        <dbReference type="Proteomes" id="UP000800200"/>
    </source>
</evidence>
<feature type="compositionally biased region" description="Acidic residues" evidence="1">
    <location>
        <begin position="363"/>
        <end position="377"/>
    </location>
</feature>
<name>A0A6A6ENG6_9PEZI</name>
<dbReference type="Pfam" id="PF13374">
    <property type="entry name" value="TPR_10"/>
    <property type="match status" value="2"/>
</dbReference>
<organism evidence="2 3">
    <name type="scientific">Zopfia rhizophila CBS 207.26</name>
    <dbReference type="NCBI Taxonomy" id="1314779"/>
    <lineage>
        <taxon>Eukaryota</taxon>
        <taxon>Fungi</taxon>
        <taxon>Dikarya</taxon>
        <taxon>Ascomycota</taxon>
        <taxon>Pezizomycotina</taxon>
        <taxon>Dothideomycetes</taxon>
        <taxon>Dothideomycetes incertae sedis</taxon>
        <taxon>Zopfiaceae</taxon>
        <taxon>Zopfia</taxon>
    </lineage>
</organism>
<proteinExistence type="predicted"/>
<evidence type="ECO:0000256" key="1">
    <source>
        <dbReference type="SAM" id="MobiDB-lite"/>
    </source>
</evidence>
<dbReference type="PANTHER" id="PTHR46082:SF11">
    <property type="entry name" value="AAA+ ATPASE DOMAIN-CONTAINING PROTEIN-RELATED"/>
    <property type="match status" value="1"/>
</dbReference>
<protein>
    <submittedName>
        <fullName evidence="2">Putative kinesin</fullName>
    </submittedName>
</protein>
<reference evidence="2" key="1">
    <citation type="journal article" date="2020" name="Stud. Mycol.">
        <title>101 Dothideomycetes genomes: a test case for predicting lifestyles and emergence of pathogens.</title>
        <authorList>
            <person name="Haridas S."/>
            <person name="Albert R."/>
            <person name="Binder M."/>
            <person name="Bloem J."/>
            <person name="Labutti K."/>
            <person name="Salamov A."/>
            <person name="Andreopoulos B."/>
            <person name="Baker S."/>
            <person name="Barry K."/>
            <person name="Bills G."/>
            <person name="Bluhm B."/>
            <person name="Cannon C."/>
            <person name="Castanera R."/>
            <person name="Culley D."/>
            <person name="Daum C."/>
            <person name="Ezra D."/>
            <person name="Gonzalez J."/>
            <person name="Henrissat B."/>
            <person name="Kuo A."/>
            <person name="Liang C."/>
            <person name="Lipzen A."/>
            <person name="Lutzoni F."/>
            <person name="Magnuson J."/>
            <person name="Mondo S."/>
            <person name="Nolan M."/>
            <person name="Ohm R."/>
            <person name="Pangilinan J."/>
            <person name="Park H.-J."/>
            <person name="Ramirez L."/>
            <person name="Alfaro M."/>
            <person name="Sun H."/>
            <person name="Tritt A."/>
            <person name="Yoshinaga Y."/>
            <person name="Zwiers L.-H."/>
            <person name="Turgeon B."/>
            <person name="Goodwin S."/>
            <person name="Spatafora J."/>
            <person name="Crous P."/>
            <person name="Grigoriev I."/>
        </authorList>
    </citation>
    <scope>NUCLEOTIDE SEQUENCE</scope>
    <source>
        <strain evidence="2">CBS 207.26</strain>
    </source>
</reference>
<dbReference type="OrthoDB" id="20872at2759"/>
<accession>A0A6A6ENG6</accession>
<dbReference type="PANTHER" id="PTHR46082">
    <property type="entry name" value="ATP/GTP-BINDING PROTEIN-RELATED"/>
    <property type="match status" value="1"/>
</dbReference>
<dbReference type="InterPro" id="IPR027417">
    <property type="entry name" value="P-loop_NTPase"/>
</dbReference>
<dbReference type="InterPro" id="IPR011990">
    <property type="entry name" value="TPR-like_helical_dom_sf"/>
</dbReference>
<dbReference type="Proteomes" id="UP000800200">
    <property type="component" value="Unassembled WGS sequence"/>
</dbReference>
<feature type="region of interest" description="Disordered" evidence="1">
    <location>
        <begin position="1"/>
        <end position="41"/>
    </location>
</feature>
<gene>
    <name evidence="2" type="ORF">K469DRAFT_654730</name>
</gene>
<feature type="region of interest" description="Disordered" evidence="1">
    <location>
        <begin position="350"/>
        <end position="377"/>
    </location>
</feature>